<protein>
    <submittedName>
        <fullName evidence="1">Uncharacterized protein</fullName>
    </submittedName>
</protein>
<dbReference type="SUPFAM" id="SSF56672">
    <property type="entry name" value="DNA/RNA polymerases"/>
    <property type="match status" value="1"/>
</dbReference>
<dbReference type="PANTHER" id="PTHR33050">
    <property type="entry name" value="REVERSE TRANSCRIPTASE DOMAIN-CONTAINING PROTEIN"/>
    <property type="match status" value="1"/>
</dbReference>
<name>A0A1D1VGK4_RAMVA</name>
<evidence type="ECO:0000313" key="1">
    <source>
        <dbReference type="EMBL" id="GAU97608.1"/>
    </source>
</evidence>
<dbReference type="EMBL" id="BDGG01000004">
    <property type="protein sequence ID" value="GAU97608.1"/>
    <property type="molecule type" value="Genomic_DNA"/>
</dbReference>
<keyword evidence="2" id="KW-1185">Reference proteome</keyword>
<accession>A0A1D1VGK4</accession>
<reference evidence="1 2" key="1">
    <citation type="journal article" date="2016" name="Nat. Commun.">
        <title>Extremotolerant tardigrade genome and improved radiotolerance of human cultured cells by tardigrade-unique protein.</title>
        <authorList>
            <person name="Hashimoto T."/>
            <person name="Horikawa D.D."/>
            <person name="Saito Y."/>
            <person name="Kuwahara H."/>
            <person name="Kozuka-Hata H."/>
            <person name="Shin-I T."/>
            <person name="Minakuchi Y."/>
            <person name="Ohishi K."/>
            <person name="Motoyama A."/>
            <person name="Aizu T."/>
            <person name="Enomoto A."/>
            <person name="Kondo K."/>
            <person name="Tanaka S."/>
            <person name="Hara Y."/>
            <person name="Koshikawa S."/>
            <person name="Sagara H."/>
            <person name="Miura T."/>
            <person name="Yokobori S."/>
            <person name="Miyagawa K."/>
            <person name="Suzuki Y."/>
            <person name="Kubo T."/>
            <person name="Oyama M."/>
            <person name="Kohara Y."/>
            <person name="Fujiyama A."/>
            <person name="Arakawa K."/>
            <person name="Katayama T."/>
            <person name="Toyoda A."/>
            <person name="Kunieda T."/>
        </authorList>
    </citation>
    <scope>NUCLEOTIDE SEQUENCE [LARGE SCALE GENOMIC DNA]</scope>
    <source>
        <strain evidence="1 2">YOKOZUNA-1</strain>
    </source>
</reference>
<proteinExistence type="predicted"/>
<comment type="caution">
    <text evidence="1">The sequence shown here is derived from an EMBL/GenBank/DDBJ whole genome shotgun (WGS) entry which is preliminary data.</text>
</comment>
<dbReference type="OrthoDB" id="6104769at2759"/>
<dbReference type="AlphaFoldDB" id="A0A1D1VGK4"/>
<organism evidence="1 2">
    <name type="scientific">Ramazzottius varieornatus</name>
    <name type="common">Water bear</name>
    <name type="synonym">Tardigrade</name>
    <dbReference type="NCBI Taxonomy" id="947166"/>
    <lineage>
        <taxon>Eukaryota</taxon>
        <taxon>Metazoa</taxon>
        <taxon>Ecdysozoa</taxon>
        <taxon>Tardigrada</taxon>
        <taxon>Eutardigrada</taxon>
        <taxon>Parachela</taxon>
        <taxon>Hypsibioidea</taxon>
        <taxon>Ramazzottiidae</taxon>
        <taxon>Ramazzottius</taxon>
    </lineage>
</organism>
<dbReference type="Proteomes" id="UP000186922">
    <property type="component" value="Unassembled WGS sequence"/>
</dbReference>
<dbReference type="InterPro" id="IPR052055">
    <property type="entry name" value="Hepadnavirus_pol/RT"/>
</dbReference>
<evidence type="ECO:0000313" key="2">
    <source>
        <dbReference type="Proteomes" id="UP000186922"/>
    </source>
</evidence>
<dbReference type="PANTHER" id="PTHR33050:SF7">
    <property type="entry name" value="RIBONUCLEASE H"/>
    <property type="match status" value="1"/>
</dbReference>
<gene>
    <name evidence="1" type="primary">RvY_08878-1</name>
    <name evidence="1" type="synonym">RvY_08878.1</name>
    <name evidence="1" type="ORF">RvY_08878</name>
</gene>
<sequence length="90" mass="10220">MDLSRPEKQSVNDFVNRSDNSLTFIGVDDAIRVLSGYGPGALMATVLIPVHMDHWHYLCFEMDGKYYFDVVLPFGGRFSPALFDEMTKLL</sequence>
<dbReference type="InterPro" id="IPR043502">
    <property type="entry name" value="DNA/RNA_pol_sf"/>
</dbReference>